<dbReference type="AlphaFoldDB" id="A0A4U3L4W7"/>
<dbReference type="EMBL" id="SZQL01000005">
    <property type="protein sequence ID" value="TKK69379.1"/>
    <property type="molecule type" value="Genomic_DNA"/>
</dbReference>
<dbReference type="SUPFAM" id="SSF158682">
    <property type="entry name" value="TerB-like"/>
    <property type="match status" value="1"/>
</dbReference>
<dbReference type="InterPro" id="IPR007791">
    <property type="entry name" value="DjlA_N"/>
</dbReference>
<gene>
    <name evidence="2" type="ORF">FC093_08670</name>
</gene>
<comment type="caution">
    <text evidence="2">The sequence shown here is derived from an EMBL/GenBank/DDBJ whole genome shotgun (WGS) entry which is preliminary data.</text>
</comment>
<proteinExistence type="predicted"/>
<dbReference type="Gene3D" id="1.10.3680.10">
    <property type="entry name" value="TerB-like"/>
    <property type="match status" value="1"/>
</dbReference>
<accession>A0A4U3L4W7</accession>
<organism evidence="2 3">
    <name type="scientific">Ilyomonas limi</name>
    <dbReference type="NCBI Taxonomy" id="2575867"/>
    <lineage>
        <taxon>Bacteria</taxon>
        <taxon>Pseudomonadati</taxon>
        <taxon>Bacteroidota</taxon>
        <taxon>Chitinophagia</taxon>
        <taxon>Chitinophagales</taxon>
        <taxon>Chitinophagaceae</taxon>
        <taxon>Ilyomonas</taxon>
    </lineage>
</organism>
<name>A0A4U3L4W7_9BACT</name>
<evidence type="ECO:0000313" key="2">
    <source>
        <dbReference type="EMBL" id="TKK69379.1"/>
    </source>
</evidence>
<evidence type="ECO:0000259" key="1">
    <source>
        <dbReference type="Pfam" id="PF05099"/>
    </source>
</evidence>
<dbReference type="Proteomes" id="UP000305848">
    <property type="component" value="Unassembled WGS sequence"/>
</dbReference>
<protein>
    <recommendedName>
        <fullName evidence="1">Co-chaperone DjlA N-terminal domain-containing protein</fullName>
    </recommendedName>
</protein>
<dbReference type="OrthoDB" id="669314at2"/>
<sequence length="142" mass="16337">MMYNTYIDTADKAVCHLFLHCCFRDGNFSEAEIDSVSAKFVTLGLQKDLNFKDELVHYRSYKDTIADERQYIQDLISQINPTSELAVYSYCLELGLSDEALEFGEEELLKTIGTVLKIDATEQEIARKIFLQRQLVAANKFF</sequence>
<dbReference type="RefSeq" id="WP_137261375.1">
    <property type="nucleotide sequence ID" value="NZ_SZQL01000005.1"/>
</dbReference>
<evidence type="ECO:0000313" key="3">
    <source>
        <dbReference type="Proteomes" id="UP000305848"/>
    </source>
</evidence>
<dbReference type="InterPro" id="IPR029024">
    <property type="entry name" value="TerB-like"/>
</dbReference>
<dbReference type="Pfam" id="PF05099">
    <property type="entry name" value="TerB"/>
    <property type="match status" value="1"/>
</dbReference>
<feature type="domain" description="Co-chaperone DjlA N-terminal" evidence="1">
    <location>
        <begin position="13"/>
        <end position="127"/>
    </location>
</feature>
<keyword evidence="3" id="KW-1185">Reference proteome</keyword>
<reference evidence="2 3" key="1">
    <citation type="submission" date="2019-05" db="EMBL/GenBank/DDBJ databases">
        <title>Panacibacter sp. strain 17mud1-8 Genome sequencing and assembly.</title>
        <authorList>
            <person name="Chhetri G."/>
        </authorList>
    </citation>
    <scope>NUCLEOTIDE SEQUENCE [LARGE SCALE GENOMIC DNA]</scope>
    <source>
        <strain evidence="2 3">17mud1-8</strain>
    </source>
</reference>